<name>A0A921T9E7_9PSED</name>
<evidence type="ECO:0000313" key="2">
    <source>
        <dbReference type="Proteomes" id="UP000752172"/>
    </source>
</evidence>
<dbReference type="AlphaFoldDB" id="A0A921T9E7"/>
<reference evidence="1" key="1">
    <citation type="journal article" date="2021" name="PeerJ">
        <title>Extensive microbial diversity within the chicken gut microbiome revealed by metagenomics and culture.</title>
        <authorList>
            <person name="Gilroy R."/>
            <person name="Ravi A."/>
            <person name="Getino M."/>
            <person name="Pursley I."/>
            <person name="Horton D.L."/>
            <person name="Alikhan N.F."/>
            <person name="Baker D."/>
            <person name="Gharbi K."/>
            <person name="Hall N."/>
            <person name="Watson M."/>
            <person name="Adriaenssens E.M."/>
            <person name="Foster-Nyarko E."/>
            <person name="Jarju S."/>
            <person name="Secka A."/>
            <person name="Antonio M."/>
            <person name="Oren A."/>
            <person name="Chaudhuri R.R."/>
            <person name="La Ragione R."/>
            <person name="Hildebrand F."/>
            <person name="Pallen M.J."/>
        </authorList>
    </citation>
    <scope>NUCLEOTIDE SEQUENCE</scope>
    <source>
        <strain evidence="1">ChiSjej2B20-17149</strain>
    </source>
</reference>
<protein>
    <submittedName>
        <fullName evidence="1">Uncharacterized protein</fullName>
    </submittedName>
</protein>
<gene>
    <name evidence="1" type="ORF">K8W20_15755</name>
</gene>
<feature type="non-terminal residue" evidence="1">
    <location>
        <position position="1"/>
    </location>
</feature>
<organism evidence="1 2">
    <name type="scientific">Pseudomonas lactis</name>
    <dbReference type="NCBI Taxonomy" id="1615674"/>
    <lineage>
        <taxon>Bacteria</taxon>
        <taxon>Pseudomonadati</taxon>
        <taxon>Pseudomonadota</taxon>
        <taxon>Gammaproteobacteria</taxon>
        <taxon>Pseudomonadales</taxon>
        <taxon>Pseudomonadaceae</taxon>
        <taxon>Pseudomonas</taxon>
    </lineage>
</organism>
<comment type="caution">
    <text evidence="1">The sequence shown here is derived from an EMBL/GenBank/DDBJ whole genome shotgun (WGS) entry which is preliminary data.</text>
</comment>
<proteinExistence type="predicted"/>
<dbReference type="Proteomes" id="UP000752172">
    <property type="component" value="Unassembled WGS sequence"/>
</dbReference>
<accession>A0A921T9E7</accession>
<evidence type="ECO:0000313" key="1">
    <source>
        <dbReference type="EMBL" id="HJH20160.1"/>
    </source>
</evidence>
<reference evidence="1" key="2">
    <citation type="submission" date="2021-09" db="EMBL/GenBank/DDBJ databases">
        <authorList>
            <person name="Gilroy R."/>
        </authorList>
    </citation>
    <scope>NUCLEOTIDE SEQUENCE</scope>
    <source>
        <strain evidence="1">ChiSjej2B20-17149</strain>
    </source>
</reference>
<dbReference type="EMBL" id="DYTS01000278">
    <property type="protein sequence ID" value="HJH20160.1"/>
    <property type="molecule type" value="Genomic_DNA"/>
</dbReference>
<sequence>KPDPVFEAQSICVSLYCCCLYPESSYRPRFTRGAVSNYVVVNQMAHNVYTVLFADGKQLFGISEDIGGWVCRQLFATVEEARNVPRYGEGVTFSEPATAKATQEAVVIAEWANAPDWPFKTRASRQAMWLTGPCDSDEIESERPMDFGIYGSDSLKVIAQAIPVDADSIILECPLCGAVATHRAAQWPLINTQGMFIHSPVVTYDVTCHACSRDFVFRPLAE</sequence>
<dbReference type="RefSeq" id="WP_278917673.1">
    <property type="nucleotide sequence ID" value="NZ_DYTS01000278.1"/>
</dbReference>